<sequence>MLREKLASKQESVEFVPKKDPGVTGNFEVTVDGAMVHSKQNGDGFLHSNPASFEKVTSSILKALEG</sequence>
<evidence type="ECO:0008006" key="4">
    <source>
        <dbReference type="Google" id="ProtNLM"/>
    </source>
</evidence>
<evidence type="ECO:0000256" key="1">
    <source>
        <dbReference type="ARBA" id="ARBA00023284"/>
    </source>
</evidence>
<keyword evidence="1" id="KW-0676">Redox-active center</keyword>
<dbReference type="AlphaFoldDB" id="A0A7J6SWG0"/>
<proteinExistence type="predicted"/>
<comment type="caution">
    <text evidence="2">The sequence shown here is derived from an EMBL/GenBank/DDBJ whole genome shotgun (WGS) entry which is preliminary data.</text>
</comment>
<dbReference type="EMBL" id="JABANO010015399">
    <property type="protein sequence ID" value="KAF4736922.1"/>
    <property type="molecule type" value="Genomic_DNA"/>
</dbReference>
<organism evidence="2 3">
    <name type="scientific">Perkinsus olseni</name>
    <name type="common">Perkinsus atlanticus</name>
    <dbReference type="NCBI Taxonomy" id="32597"/>
    <lineage>
        <taxon>Eukaryota</taxon>
        <taxon>Sar</taxon>
        <taxon>Alveolata</taxon>
        <taxon>Perkinsozoa</taxon>
        <taxon>Perkinsea</taxon>
        <taxon>Perkinsida</taxon>
        <taxon>Perkinsidae</taxon>
        <taxon>Perkinsus</taxon>
    </lineage>
</organism>
<dbReference type="Proteomes" id="UP000553632">
    <property type="component" value="Unassembled WGS sequence"/>
</dbReference>
<dbReference type="Pfam" id="PF10262">
    <property type="entry name" value="Rdx"/>
    <property type="match status" value="1"/>
</dbReference>
<dbReference type="InterPro" id="IPR011893">
    <property type="entry name" value="Selenoprotein_Rdx-typ"/>
</dbReference>
<name>A0A7J6SWG0_PEROL</name>
<dbReference type="Gene3D" id="3.40.30.10">
    <property type="entry name" value="Glutaredoxin"/>
    <property type="match status" value="1"/>
</dbReference>
<gene>
    <name evidence="2" type="ORF">FOZ63_018917</name>
</gene>
<accession>A0A7J6SWG0</accession>
<evidence type="ECO:0000313" key="2">
    <source>
        <dbReference type="EMBL" id="KAF4736922.1"/>
    </source>
</evidence>
<keyword evidence="3" id="KW-1185">Reference proteome</keyword>
<reference evidence="2 3" key="1">
    <citation type="submission" date="2020-04" db="EMBL/GenBank/DDBJ databases">
        <title>Perkinsus olseni comparative genomics.</title>
        <authorList>
            <person name="Bogema D.R."/>
        </authorList>
    </citation>
    <scope>NUCLEOTIDE SEQUENCE [LARGE SCALE GENOMIC DNA]</scope>
    <source>
        <strain evidence="2 3">ATCC PRA-207</strain>
    </source>
</reference>
<protein>
    <recommendedName>
        <fullName evidence="4">Selenoprotein W</fullName>
    </recommendedName>
</protein>
<evidence type="ECO:0000313" key="3">
    <source>
        <dbReference type="Proteomes" id="UP000553632"/>
    </source>
</evidence>